<reference evidence="7 8" key="1">
    <citation type="submission" date="2024-03" db="EMBL/GenBank/DDBJ databases">
        <title>The Acrasis kona genome and developmental transcriptomes reveal deep origins of eukaryotic multicellular pathways.</title>
        <authorList>
            <person name="Sheikh S."/>
            <person name="Fu C.-J."/>
            <person name="Brown M.W."/>
            <person name="Baldauf S.L."/>
        </authorList>
    </citation>
    <scope>NUCLEOTIDE SEQUENCE [LARGE SCALE GENOMIC DNA]</scope>
    <source>
        <strain evidence="7 8">ATCC MYA-3509</strain>
    </source>
</reference>
<accession>A0AAW2ZQT4</accession>
<dbReference type="PANTHER" id="PTHR43515">
    <property type="entry name" value="THREONINE SYNTHASE-LIKE 1"/>
    <property type="match status" value="1"/>
</dbReference>
<evidence type="ECO:0000256" key="4">
    <source>
        <dbReference type="PIRSR" id="PIRSR604450-51"/>
    </source>
</evidence>
<organism evidence="7 8">
    <name type="scientific">Acrasis kona</name>
    <dbReference type="NCBI Taxonomy" id="1008807"/>
    <lineage>
        <taxon>Eukaryota</taxon>
        <taxon>Discoba</taxon>
        <taxon>Heterolobosea</taxon>
        <taxon>Tetramitia</taxon>
        <taxon>Eutetramitia</taxon>
        <taxon>Acrasidae</taxon>
        <taxon>Acrasis</taxon>
    </lineage>
</organism>
<dbReference type="InterPro" id="IPR001926">
    <property type="entry name" value="TrpB-like_PALP"/>
</dbReference>
<evidence type="ECO:0000313" key="8">
    <source>
        <dbReference type="Proteomes" id="UP001431209"/>
    </source>
</evidence>
<evidence type="ECO:0000259" key="6">
    <source>
        <dbReference type="Pfam" id="PF14821"/>
    </source>
</evidence>
<protein>
    <submittedName>
        <fullName evidence="7">Threonine synthase-like protein</fullName>
    </submittedName>
</protein>
<dbReference type="AlphaFoldDB" id="A0AAW2ZQT4"/>
<dbReference type="InterPro" id="IPR031322">
    <property type="entry name" value="Shikimate/glucono_kinase"/>
</dbReference>
<evidence type="ECO:0000256" key="2">
    <source>
        <dbReference type="ARBA" id="ARBA00005517"/>
    </source>
</evidence>
<keyword evidence="8" id="KW-1185">Reference proteome</keyword>
<dbReference type="InterPro" id="IPR029144">
    <property type="entry name" value="Thr_synth_N"/>
</dbReference>
<dbReference type="Proteomes" id="UP001431209">
    <property type="component" value="Unassembled WGS sequence"/>
</dbReference>
<dbReference type="InterPro" id="IPR037158">
    <property type="entry name" value="Thr_synth_N_sf"/>
</dbReference>
<dbReference type="SUPFAM" id="SSF52540">
    <property type="entry name" value="P-loop containing nucleoside triphosphate hydrolases"/>
    <property type="match status" value="1"/>
</dbReference>
<dbReference type="Pfam" id="PF00291">
    <property type="entry name" value="PALP"/>
    <property type="match status" value="1"/>
</dbReference>
<gene>
    <name evidence="7" type="ORF">AKO1_009746</name>
</gene>
<keyword evidence="3 4" id="KW-0663">Pyridoxal phosphate</keyword>
<dbReference type="Gene3D" id="3.40.50.1100">
    <property type="match status" value="2"/>
</dbReference>
<dbReference type="InterPro" id="IPR036052">
    <property type="entry name" value="TrpB-like_PALP_sf"/>
</dbReference>
<dbReference type="SUPFAM" id="SSF53686">
    <property type="entry name" value="Tryptophan synthase beta subunit-like PLP-dependent enzymes"/>
    <property type="match status" value="1"/>
</dbReference>
<comment type="caution">
    <text evidence="7">The sequence shown here is derived from an EMBL/GenBank/DDBJ whole genome shotgun (WGS) entry which is preliminary data.</text>
</comment>
<dbReference type="InterPro" id="IPR004450">
    <property type="entry name" value="Thr_synthase-like"/>
</dbReference>
<dbReference type="PANTHER" id="PTHR43515:SF1">
    <property type="entry name" value="THREONINE SYNTHASE-LIKE 1"/>
    <property type="match status" value="1"/>
</dbReference>
<dbReference type="Pfam" id="PF14821">
    <property type="entry name" value="Thr_synth_N"/>
    <property type="match status" value="1"/>
</dbReference>
<dbReference type="Gene3D" id="3.90.1380.10">
    <property type="entry name" value="Threonine synthase, N-terminal domain"/>
    <property type="match status" value="1"/>
</dbReference>
<dbReference type="GO" id="GO:0005737">
    <property type="term" value="C:cytoplasm"/>
    <property type="evidence" value="ECO:0007669"/>
    <property type="project" value="TreeGrafter"/>
</dbReference>
<dbReference type="EMBL" id="JAOPGA020001753">
    <property type="protein sequence ID" value="KAL0491099.1"/>
    <property type="molecule type" value="Genomic_DNA"/>
</dbReference>
<proteinExistence type="inferred from homology"/>
<feature type="domain" description="Tryptophan synthase beta chain-like PALP" evidence="5">
    <location>
        <begin position="265"/>
        <end position="600"/>
    </location>
</feature>
<dbReference type="Gene3D" id="3.40.50.300">
    <property type="entry name" value="P-loop containing nucleotide triphosphate hydrolases"/>
    <property type="match status" value="1"/>
</dbReference>
<evidence type="ECO:0000256" key="1">
    <source>
        <dbReference type="ARBA" id="ARBA00001933"/>
    </source>
</evidence>
<evidence type="ECO:0000313" key="7">
    <source>
        <dbReference type="EMBL" id="KAL0491099.1"/>
    </source>
</evidence>
<dbReference type="InterPro" id="IPR027417">
    <property type="entry name" value="P-loop_NTPase"/>
</dbReference>
<comment type="cofactor">
    <cofactor evidence="1 4">
        <name>pyridoxal 5'-phosphate</name>
        <dbReference type="ChEBI" id="CHEBI:597326"/>
    </cofactor>
</comment>
<comment type="similarity">
    <text evidence="2">Belongs to the threonine synthase family.</text>
</comment>
<feature type="domain" description="Threonine synthase N-terminal" evidence="6">
    <location>
        <begin position="169"/>
        <end position="247"/>
    </location>
</feature>
<evidence type="ECO:0000259" key="5">
    <source>
        <dbReference type="Pfam" id="PF00291"/>
    </source>
</evidence>
<evidence type="ECO:0000256" key="3">
    <source>
        <dbReference type="ARBA" id="ARBA00022898"/>
    </source>
</evidence>
<sequence>MNIYLMGPPGSGKSSVCAHLSKLMKMPTLDVDDQWLEKNWNCSVAKKLSTLGDEAFIQAEGEEVMKLKCRGTIVSLSGSNPLHPESMKHLSHSGLFVYMDTPKKDILDRCKLMKVDRIVGQSTQPLEKILDKRASIYENSYDVRIMIETGSSPEQIANKIHQSLLRSDKYLSTRGLDSDLDFTQVVKTGLAPDRGLFMSKEHSSFTFSELQRLQNLSYPEVTLRVMEKFPLGKLHPSHLRRLLYSAYSTFSNPEVLPVHNLYDHLYLMETYHGPTASFKDLSLQLLPKLLDACINITSSQDKKTTSGLLVATSGDTGTAALDGFVRIANTPVIVLYPYHGVSNVQKAQMQTCSSPNVCVLGVDGDFDFCQTTVKDIFNDENLNKEMSDIVPGLVMGSANSINWGRLLPQVAFTVSSYLKLVQQGAITLGEPVDVCIPTGNFGNMLGAVMAKKLGIPLRRLIAASNDNNVITDFIKTGVYDLRHRSFKATVSPSIDILVSSNLERFLFLLTDGDSKLIQDLFHQLSTNKRFEIGGDLLKLVQDTVMGDWCSEKDCLDTVRRVHHETGKYIDPHTAVAVAVADRINEQDKARGDKRVPILISSTAHFAKFPESMLHAVSEGNPVVQGDIKSMFDQLMKIPHHESSTIHPELAKLPSMERLHNMKIPADKNQVVLEIKKFLQHFTK</sequence>
<dbReference type="NCBIfam" id="TIGR00260">
    <property type="entry name" value="thrC"/>
    <property type="match status" value="1"/>
</dbReference>
<dbReference type="Pfam" id="PF01202">
    <property type="entry name" value="SKI"/>
    <property type="match status" value="1"/>
</dbReference>
<name>A0AAW2ZQT4_9EUKA</name>
<feature type="modified residue" description="N6-(pyridoxal phosphate)lysine" evidence="4">
    <location>
        <position position="279"/>
    </location>
</feature>